<protein>
    <submittedName>
        <fullName evidence="2">Uncharacterized protein</fullName>
    </submittedName>
</protein>
<evidence type="ECO:0000256" key="1">
    <source>
        <dbReference type="SAM" id="MobiDB-lite"/>
    </source>
</evidence>
<keyword evidence="3" id="KW-1185">Reference proteome</keyword>
<gene>
    <name evidence="2" type="ORF">GCM10022419_031110</name>
</gene>
<proteinExistence type="predicted"/>
<feature type="compositionally biased region" description="Basic and acidic residues" evidence="1">
    <location>
        <begin position="56"/>
        <end position="70"/>
    </location>
</feature>
<feature type="compositionally biased region" description="Basic and acidic residues" evidence="1">
    <location>
        <begin position="161"/>
        <end position="170"/>
    </location>
</feature>
<sequence length="170" mass="18125">MIIGGMGGEVAWAWHVAGSATRPQPASPRGPRERPGSANLDPRTWIREPGSANPDPRARVDLPEAFRRELPPGTSAPCFRPAHPPHASARHARPKPLLGMPAPSLCPACPPQASARHARPKPLPGMPAGATYLKSPTWVRLPDMRLPEPSAGGWSGGAVDEEGRFDGARW</sequence>
<evidence type="ECO:0000313" key="2">
    <source>
        <dbReference type="EMBL" id="GAA3548611.1"/>
    </source>
</evidence>
<reference evidence="3" key="1">
    <citation type="journal article" date="2019" name="Int. J. Syst. Evol. Microbiol.">
        <title>The Global Catalogue of Microorganisms (GCM) 10K type strain sequencing project: providing services to taxonomists for standard genome sequencing and annotation.</title>
        <authorList>
            <consortium name="The Broad Institute Genomics Platform"/>
            <consortium name="The Broad Institute Genome Sequencing Center for Infectious Disease"/>
            <person name="Wu L."/>
            <person name="Ma J."/>
        </authorList>
    </citation>
    <scope>NUCLEOTIDE SEQUENCE [LARGE SCALE GENOMIC DNA]</scope>
    <source>
        <strain evidence="3">JCM 17326</strain>
    </source>
</reference>
<dbReference type="Proteomes" id="UP001500630">
    <property type="component" value="Unassembled WGS sequence"/>
</dbReference>
<feature type="region of interest" description="Disordered" evidence="1">
    <location>
        <begin position="148"/>
        <end position="170"/>
    </location>
</feature>
<organism evidence="2 3">
    <name type="scientific">Nonomuraea rosea</name>
    <dbReference type="NCBI Taxonomy" id="638574"/>
    <lineage>
        <taxon>Bacteria</taxon>
        <taxon>Bacillati</taxon>
        <taxon>Actinomycetota</taxon>
        <taxon>Actinomycetes</taxon>
        <taxon>Streptosporangiales</taxon>
        <taxon>Streptosporangiaceae</taxon>
        <taxon>Nonomuraea</taxon>
    </lineage>
</organism>
<dbReference type="EMBL" id="BAABDQ010000005">
    <property type="protein sequence ID" value="GAA3548611.1"/>
    <property type="molecule type" value="Genomic_DNA"/>
</dbReference>
<feature type="region of interest" description="Disordered" evidence="1">
    <location>
        <begin position="19"/>
        <end position="99"/>
    </location>
</feature>
<name>A0ABP6WCM0_9ACTN</name>
<comment type="caution">
    <text evidence="2">The sequence shown here is derived from an EMBL/GenBank/DDBJ whole genome shotgun (WGS) entry which is preliminary data.</text>
</comment>
<evidence type="ECO:0000313" key="3">
    <source>
        <dbReference type="Proteomes" id="UP001500630"/>
    </source>
</evidence>
<accession>A0ABP6WCM0</accession>